<organism evidence="3 4">
    <name type="scientific">Candidatus Paracaedimonas acanthamoebae</name>
    <dbReference type="NCBI Taxonomy" id="244581"/>
    <lineage>
        <taxon>Bacteria</taxon>
        <taxon>Pseudomonadati</taxon>
        <taxon>Pseudomonadota</taxon>
        <taxon>Alphaproteobacteria</taxon>
        <taxon>Holosporales</taxon>
        <taxon>Caedimonadaceae</taxon>
        <taxon>Candidatus Paracaedimonas</taxon>
    </lineage>
</organism>
<feature type="signal peptide" evidence="2">
    <location>
        <begin position="1"/>
        <end position="24"/>
    </location>
</feature>
<accession>A0A8J7PSZ1</accession>
<gene>
    <name evidence="3" type="ORF">J0H12_04745</name>
</gene>
<comment type="caution">
    <text evidence="3">The sequence shown here is derived from an EMBL/GenBank/DDBJ whole genome shotgun (WGS) entry which is preliminary data.</text>
</comment>
<evidence type="ECO:0000313" key="3">
    <source>
        <dbReference type="EMBL" id="MBN9413214.1"/>
    </source>
</evidence>
<dbReference type="Proteomes" id="UP000664414">
    <property type="component" value="Unassembled WGS sequence"/>
</dbReference>
<evidence type="ECO:0000256" key="2">
    <source>
        <dbReference type="SAM" id="SignalP"/>
    </source>
</evidence>
<feature type="chain" id="PRO_5035288013" evidence="2">
    <location>
        <begin position="25"/>
        <end position="437"/>
    </location>
</feature>
<name>A0A8J7PSZ1_9PROT</name>
<evidence type="ECO:0000313" key="4">
    <source>
        <dbReference type="Proteomes" id="UP000664414"/>
    </source>
</evidence>
<feature type="region of interest" description="Disordered" evidence="1">
    <location>
        <begin position="306"/>
        <end position="437"/>
    </location>
</feature>
<feature type="region of interest" description="Disordered" evidence="1">
    <location>
        <begin position="54"/>
        <end position="119"/>
    </location>
</feature>
<feature type="region of interest" description="Disordered" evidence="1">
    <location>
        <begin position="258"/>
        <end position="282"/>
    </location>
</feature>
<proteinExistence type="predicted"/>
<feature type="compositionally biased region" description="Basic residues" evidence="1">
    <location>
        <begin position="316"/>
        <end position="325"/>
    </location>
</feature>
<feature type="compositionally biased region" description="Basic residues" evidence="1">
    <location>
        <begin position="90"/>
        <end position="104"/>
    </location>
</feature>
<protein>
    <submittedName>
        <fullName evidence="3">Uncharacterized protein</fullName>
    </submittedName>
</protein>
<sequence length="437" mass="48954">MFDKMLKIAVCCLFTLSVSYNGNASPVEPDELVLNDSGSPHPTLMPPLDLEQLQFSPDQAPSPLPTPTESIETGEESADFPSPKPEKKRTLVKKQSTKSSKKITPRKEEEPNLSKDMKVEPASDSANILDSFSGFYLRPRAVAKNSEALLFAPEELLPVHILLALRADEMTKPNEIHPIVYIPSLNMFIGFKGMLYGLKDELKKALKYDEFIQMKNLENALHLLCVRTEEDLKKLRNKNDMKVAEILISETQKQQWYETRKKVKRDDREERRDPNTLATMQKDQIKGTVANIATYKIMFQEKHDEKLFVPEPPSKDKKKKKSSKDKKKEKSSEIGEENPLGLQFNLSVTKEEEQKASSSSTPGRKGSDAKTPIKRTKSIKKGDSQIATSSAPTQIEADLQQPITNASTGEIPPLPEETLGIEETGMESSSAPLEKGE</sequence>
<feature type="compositionally biased region" description="Basic and acidic residues" evidence="1">
    <location>
        <begin position="258"/>
        <end position="274"/>
    </location>
</feature>
<keyword evidence="2" id="KW-0732">Signal</keyword>
<feature type="compositionally biased region" description="Basic and acidic residues" evidence="1">
    <location>
        <begin position="105"/>
        <end position="119"/>
    </location>
</feature>
<dbReference type="AlphaFoldDB" id="A0A8J7PSZ1"/>
<reference evidence="3" key="1">
    <citation type="submission" date="2021-02" db="EMBL/GenBank/DDBJ databases">
        <title>Thiocyanate and organic carbon inputs drive convergent selection for specific autotrophic Afipia and Thiobacillus strains within complex microbiomes.</title>
        <authorList>
            <person name="Huddy R.J."/>
            <person name="Sachdeva R."/>
            <person name="Kadzinga F."/>
            <person name="Kantor R.S."/>
            <person name="Harrison S.T.L."/>
            <person name="Banfield J.F."/>
        </authorList>
    </citation>
    <scope>NUCLEOTIDE SEQUENCE</scope>
    <source>
        <strain evidence="3">SCN18_10_11_15_R4_P_38_20</strain>
    </source>
</reference>
<evidence type="ECO:0000256" key="1">
    <source>
        <dbReference type="SAM" id="MobiDB-lite"/>
    </source>
</evidence>
<dbReference type="EMBL" id="JAFKGL010000018">
    <property type="protein sequence ID" value="MBN9413214.1"/>
    <property type="molecule type" value="Genomic_DNA"/>
</dbReference>